<evidence type="ECO:0000313" key="1">
    <source>
        <dbReference type="Proteomes" id="UP000492821"/>
    </source>
</evidence>
<sequence length="98" mass="11502">MPFPLPSLPYGFRQRLIELAKPWEACKLQIAAPNFTGFAPYRDYSELKDRPLMYMVQKAFIPNLERFYVSSKMMMNLLFSSRVTLYSALSVRLSHINF</sequence>
<dbReference type="AlphaFoldDB" id="A0A7E4ZZ60"/>
<dbReference type="Proteomes" id="UP000492821">
    <property type="component" value="Unassembled WGS sequence"/>
</dbReference>
<protein>
    <submittedName>
        <fullName evidence="2">Alpha/beta hydrolase</fullName>
    </submittedName>
</protein>
<organism evidence="1 2">
    <name type="scientific">Panagrellus redivivus</name>
    <name type="common">Microworm</name>
    <dbReference type="NCBI Taxonomy" id="6233"/>
    <lineage>
        <taxon>Eukaryota</taxon>
        <taxon>Metazoa</taxon>
        <taxon>Ecdysozoa</taxon>
        <taxon>Nematoda</taxon>
        <taxon>Chromadorea</taxon>
        <taxon>Rhabditida</taxon>
        <taxon>Tylenchina</taxon>
        <taxon>Panagrolaimomorpha</taxon>
        <taxon>Panagrolaimoidea</taxon>
        <taxon>Panagrolaimidae</taxon>
        <taxon>Panagrellus</taxon>
    </lineage>
</organism>
<dbReference type="WBParaSite" id="Pan_g4793.t1">
    <property type="protein sequence ID" value="Pan_g4793.t1"/>
    <property type="gene ID" value="Pan_g4793"/>
</dbReference>
<reference evidence="1" key="1">
    <citation type="journal article" date="2013" name="Genetics">
        <title>The draft genome and transcriptome of Panagrellus redivivus are shaped by the harsh demands of a free-living lifestyle.</title>
        <authorList>
            <person name="Srinivasan J."/>
            <person name="Dillman A.R."/>
            <person name="Macchietto M.G."/>
            <person name="Heikkinen L."/>
            <person name="Lakso M."/>
            <person name="Fracchia K.M."/>
            <person name="Antoshechkin I."/>
            <person name="Mortazavi A."/>
            <person name="Wong G."/>
            <person name="Sternberg P.W."/>
        </authorList>
    </citation>
    <scope>NUCLEOTIDE SEQUENCE [LARGE SCALE GENOMIC DNA]</scope>
    <source>
        <strain evidence="1">MT8872</strain>
    </source>
</reference>
<keyword evidence="1" id="KW-1185">Reference proteome</keyword>
<name>A0A7E4ZZ60_PANRE</name>
<reference evidence="2" key="2">
    <citation type="submission" date="2020-10" db="UniProtKB">
        <authorList>
            <consortium name="WormBaseParasite"/>
        </authorList>
    </citation>
    <scope>IDENTIFICATION</scope>
</reference>
<evidence type="ECO:0000313" key="2">
    <source>
        <dbReference type="WBParaSite" id="Pan_g4793.t1"/>
    </source>
</evidence>
<accession>A0A7E4ZZ60</accession>
<proteinExistence type="predicted"/>